<evidence type="ECO:0008006" key="2">
    <source>
        <dbReference type="Google" id="ProtNLM"/>
    </source>
</evidence>
<dbReference type="SUPFAM" id="SSF52833">
    <property type="entry name" value="Thioredoxin-like"/>
    <property type="match status" value="1"/>
</dbReference>
<accession>K1YMD3</accession>
<dbReference type="Gene3D" id="3.40.30.10">
    <property type="entry name" value="Glutaredoxin"/>
    <property type="match status" value="1"/>
</dbReference>
<dbReference type="InterPro" id="IPR036249">
    <property type="entry name" value="Thioredoxin-like_sf"/>
</dbReference>
<dbReference type="EMBL" id="AMFJ01028961">
    <property type="protein sequence ID" value="EKD44125.1"/>
    <property type="molecule type" value="Genomic_DNA"/>
</dbReference>
<protein>
    <recommendedName>
        <fullName evidence="2">(2Fe-2S) ferredoxin domain-containing protein</fullName>
    </recommendedName>
</protein>
<organism evidence="1">
    <name type="scientific">uncultured bacterium</name>
    <name type="common">gcode 4</name>
    <dbReference type="NCBI Taxonomy" id="1234023"/>
    <lineage>
        <taxon>Bacteria</taxon>
        <taxon>environmental samples</taxon>
    </lineage>
</organism>
<proteinExistence type="predicted"/>
<evidence type="ECO:0000313" key="1">
    <source>
        <dbReference type="EMBL" id="EKD44125.1"/>
    </source>
</evidence>
<gene>
    <name evidence="1" type="ORF">ACD_71C00230G0002</name>
</gene>
<reference evidence="1" key="1">
    <citation type="journal article" date="2012" name="Science">
        <title>Fermentation, hydrogen, and sulfur metabolism in multiple uncultivated bacterial phyla.</title>
        <authorList>
            <person name="Wrighton K.C."/>
            <person name="Thomas B.C."/>
            <person name="Sharon I."/>
            <person name="Miller C.S."/>
            <person name="Castelle C.J."/>
            <person name="VerBerkmoes N.C."/>
            <person name="Wilkins M.J."/>
            <person name="Hettich R.L."/>
            <person name="Lipton M.S."/>
            <person name="Williams K.H."/>
            <person name="Long P.E."/>
            <person name="Banfield J.F."/>
        </authorList>
    </citation>
    <scope>NUCLEOTIDE SEQUENCE [LARGE SCALE GENOMIC DNA]</scope>
</reference>
<sequence length="79" mass="8809">MIVKVCTGKSCASRFSPYILKRLLAEKAKYDTKNISVVGESVCQGSCKTWPVIVLDTVLSDRMDPIKASIIYLEALRKK</sequence>
<dbReference type="CDD" id="cd02980">
    <property type="entry name" value="TRX_Fd_family"/>
    <property type="match status" value="1"/>
</dbReference>
<name>K1YMD3_9BACT</name>
<dbReference type="AlphaFoldDB" id="K1YMD3"/>
<comment type="caution">
    <text evidence="1">The sequence shown here is derived from an EMBL/GenBank/DDBJ whole genome shotgun (WGS) entry which is preliminary data.</text>
</comment>